<evidence type="ECO:0000256" key="6">
    <source>
        <dbReference type="ARBA" id="ARBA00049244"/>
    </source>
</evidence>
<keyword evidence="2" id="KW-0808">Transferase</keyword>
<dbReference type="eggNOG" id="COG0587">
    <property type="taxonomic scope" value="Bacteria"/>
</dbReference>
<evidence type="ECO:0000313" key="9">
    <source>
        <dbReference type="Proteomes" id="UP000005632"/>
    </source>
</evidence>
<dbReference type="RefSeq" id="WP_014268958.1">
    <property type="nucleotide sequence ID" value="NC_016633.1"/>
</dbReference>
<dbReference type="GO" id="GO:0006260">
    <property type="term" value="P:DNA replication"/>
    <property type="evidence" value="ECO:0007669"/>
    <property type="project" value="UniProtKB-KW"/>
</dbReference>
<name>G8QUT3_SPHPG</name>
<dbReference type="Pfam" id="PF17657">
    <property type="entry name" value="DNA_pol3_finger"/>
    <property type="match status" value="1"/>
</dbReference>
<proteinExistence type="predicted"/>
<dbReference type="CDD" id="cd04485">
    <property type="entry name" value="DnaE_OBF"/>
    <property type="match status" value="1"/>
</dbReference>
<dbReference type="Gene3D" id="1.10.150.870">
    <property type="match status" value="1"/>
</dbReference>
<dbReference type="InterPro" id="IPR011708">
    <property type="entry name" value="DNA_pol3_alpha_NTPase_dom"/>
</dbReference>
<dbReference type="PANTHER" id="PTHR32294">
    <property type="entry name" value="DNA POLYMERASE III SUBUNIT ALPHA"/>
    <property type="match status" value="1"/>
</dbReference>
<dbReference type="Proteomes" id="UP000005632">
    <property type="component" value="Chromosome"/>
</dbReference>
<dbReference type="InterPro" id="IPR003141">
    <property type="entry name" value="Pol/His_phosphatase_N"/>
</dbReference>
<dbReference type="KEGG" id="sgp:SpiGrapes_0246"/>
<evidence type="ECO:0000256" key="5">
    <source>
        <dbReference type="ARBA" id="ARBA00022932"/>
    </source>
</evidence>
<dbReference type="EC" id="2.7.7.7" evidence="1"/>
<organism evidence="8 9">
    <name type="scientific">Sphaerochaeta pleomorpha (strain ATCC BAA-1885 / DSM 22778 / Grapes)</name>
    <dbReference type="NCBI Taxonomy" id="158190"/>
    <lineage>
        <taxon>Bacteria</taxon>
        <taxon>Pseudomonadati</taxon>
        <taxon>Spirochaetota</taxon>
        <taxon>Spirochaetia</taxon>
        <taxon>Spirochaetales</taxon>
        <taxon>Sphaerochaetaceae</taxon>
        <taxon>Sphaerochaeta</taxon>
    </lineage>
</organism>
<dbReference type="Pfam" id="PF02811">
    <property type="entry name" value="PHP"/>
    <property type="match status" value="1"/>
</dbReference>
<dbReference type="SMART" id="SM00481">
    <property type="entry name" value="POLIIIAc"/>
    <property type="match status" value="1"/>
</dbReference>
<evidence type="ECO:0000256" key="4">
    <source>
        <dbReference type="ARBA" id="ARBA00022705"/>
    </source>
</evidence>
<dbReference type="EMBL" id="CP003155">
    <property type="protein sequence ID" value="AEV28109.1"/>
    <property type="molecule type" value="Genomic_DNA"/>
</dbReference>
<dbReference type="STRING" id="158190.SpiGrapes_0246"/>
<sequence length="983" mass="109394">MSSRLGIRSSYSLLWGTAPIQKLFETLQSQGCKSVAITDRDNLYGFPACREAAKEAGIRLICGCELLCSQGSVFAFVQDSVGFSRLCELLTERNKDRSFDYLPSLAKDSAGLVLASFSSDILTFLKGTVVNLYAAISPRCLSSIPTARSLHLPLIALDDATFLQEEDRLIHSVLRAIATGKTVGTLAAEDQEGKGGVLLDEKAYRKAFSSWPEAVSGTEKVASLCTVDPFSGELIFPDYPTPGSTAQAELRKRVLRGAEQRYGELSDGILDRIEYELDIINRKGFASYFLVMHDIVAMSSRTCGRGSAAASIVSYSLYITNVDPIAYKLYFERFLSMARIDPPDIDVDFAWDERDGVFQQVFKRFGFDHCARVANHNSFRLRSAVRETARSYGIPDSQITQMEHRLFLTGLKDVSDPLWHTICSISRQMVGLPKELSMHCGGLVITPKKVSCYAPIGLSSVGYPLLSWEKEGAEAAGFVKIDLLGNRSLAVIRDALANLQEEGITIDETTWHPTMDRATVAALARGDSLGVFYIESPAMRQLQKKTGKGDFDHIVIHSSIIRPAANKYINEYVERLKGKPWKALHPRLAYILDETYGILCYQEDVSKTAVALASFNETDADALRKVIAKKAGGAKLARYERQFFEGCKANGIEEQTVKEVWAMMLSFDGYSFCKPHSASYAMVSFQSAYLRVHHPSAFMAAVLSNQGGYYRPHAYISEARRMGLSLVGPDINQSRVAYFAREKTLIIGLMAIANLSRTAMQAIIDERDRGGRFSSLEEVSPRLSLSRDDFVALAAAGAFDSLAPSLPRSEQLKQLLITSRKSEPFGQGDLFAKKRMPIVSKTKQMQGRITRTEDELHREYEALGFLTSYHPLVLWSKFLAPVKRILACDLSQHVNYHVNLIGWQVTQKEVMTKDGKSMGFVSFEDETALYEAVLFPDMFTRYYPLLCTQWPLEVFGLVQEDHGALCVQVISLKQVGRSKEVKT</sequence>
<dbReference type="OrthoDB" id="9803237at2"/>
<dbReference type="HOGENOM" id="CLU_001600_0_1_12"/>
<dbReference type="InterPro" id="IPR016195">
    <property type="entry name" value="Pol/histidinol_Pase-like"/>
</dbReference>
<evidence type="ECO:0000256" key="2">
    <source>
        <dbReference type="ARBA" id="ARBA00022679"/>
    </source>
</evidence>
<keyword evidence="4" id="KW-0235">DNA replication</keyword>
<dbReference type="Gene3D" id="3.20.20.140">
    <property type="entry name" value="Metal-dependent hydrolases"/>
    <property type="match status" value="2"/>
</dbReference>
<keyword evidence="3" id="KW-0548">Nucleotidyltransferase</keyword>
<accession>G8QUT3</accession>
<evidence type="ECO:0000259" key="7">
    <source>
        <dbReference type="SMART" id="SM00481"/>
    </source>
</evidence>
<evidence type="ECO:0000256" key="3">
    <source>
        <dbReference type="ARBA" id="ARBA00022695"/>
    </source>
</evidence>
<dbReference type="GO" id="GO:0008408">
    <property type="term" value="F:3'-5' exonuclease activity"/>
    <property type="evidence" value="ECO:0007669"/>
    <property type="project" value="InterPro"/>
</dbReference>
<reference evidence="8 9" key="1">
    <citation type="submission" date="2011-11" db="EMBL/GenBank/DDBJ databases">
        <title>Complete sequence of Spirochaeta sp. grapes.</title>
        <authorList>
            <consortium name="US DOE Joint Genome Institute"/>
            <person name="Lucas S."/>
            <person name="Han J."/>
            <person name="Lapidus A."/>
            <person name="Cheng J.-F."/>
            <person name="Goodwin L."/>
            <person name="Pitluck S."/>
            <person name="Peters L."/>
            <person name="Ovchinnikova G."/>
            <person name="Munk A.C."/>
            <person name="Detter J.C."/>
            <person name="Han C."/>
            <person name="Tapia R."/>
            <person name="Land M."/>
            <person name="Hauser L."/>
            <person name="Kyrpides N."/>
            <person name="Ivanova N."/>
            <person name="Pagani I."/>
            <person name="Ritalahtilisa K."/>
            <person name="Loeffler F."/>
            <person name="Woyke T."/>
        </authorList>
    </citation>
    <scope>NUCLEOTIDE SEQUENCE [LARGE SCALE GENOMIC DNA]</scope>
    <source>
        <strain evidence="9">ATCC BAA-1885 / DSM 22778 / Grapes</strain>
    </source>
</reference>
<dbReference type="Pfam" id="PF07733">
    <property type="entry name" value="DNA_pol3_alpha"/>
    <property type="match status" value="1"/>
</dbReference>
<dbReference type="InterPro" id="IPR004805">
    <property type="entry name" value="DnaE2/DnaE/PolC"/>
</dbReference>
<keyword evidence="9" id="KW-1185">Reference proteome</keyword>
<dbReference type="InterPro" id="IPR029460">
    <property type="entry name" value="DNAPol_HHH"/>
</dbReference>
<dbReference type="Pfam" id="PF14579">
    <property type="entry name" value="HHH_6"/>
    <property type="match status" value="1"/>
</dbReference>
<gene>
    <name evidence="8" type="ordered locus">SpiGrapes_0246</name>
</gene>
<keyword evidence="5 8" id="KW-0239">DNA-directed DNA polymerase</keyword>
<feature type="domain" description="Polymerase/histidinol phosphatase N-terminal" evidence="7">
    <location>
        <begin position="7"/>
        <end position="70"/>
    </location>
</feature>
<dbReference type="NCBIfam" id="TIGR00594">
    <property type="entry name" value="polc"/>
    <property type="match status" value="1"/>
</dbReference>
<comment type="catalytic activity">
    <reaction evidence="6">
        <text>DNA(n) + a 2'-deoxyribonucleoside 5'-triphosphate = DNA(n+1) + diphosphate</text>
        <dbReference type="Rhea" id="RHEA:22508"/>
        <dbReference type="Rhea" id="RHEA-COMP:17339"/>
        <dbReference type="Rhea" id="RHEA-COMP:17340"/>
        <dbReference type="ChEBI" id="CHEBI:33019"/>
        <dbReference type="ChEBI" id="CHEBI:61560"/>
        <dbReference type="ChEBI" id="CHEBI:173112"/>
        <dbReference type="EC" id="2.7.7.7"/>
    </reaction>
</comment>
<evidence type="ECO:0000256" key="1">
    <source>
        <dbReference type="ARBA" id="ARBA00012417"/>
    </source>
</evidence>
<dbReference type="InterPro" id="IPR040982">
    <property type="entry name" value="DNA_pol3_finger"/>
</dbReference>
<protein>
    <recommendedName>
        <fullName evidence="1">DNA-directed DNA polymerase</fullName>
        <ecNumber evidence="1">2.7.7.7</ecNumber>
    </recommendedName>
</protein>
<evidence type="ECO:0000313" key="8">
    <source>
        <dbReference type="EMBL" id="AEV28109.1"/>
    </source>
</evidence>
<dbReference type="AlphaFoldDB" id="G8QUT3"/>
<dbReference type="SUPFAM" id="SSF89550">
    <property type="entry name" value="PHP domain-like"/>
    <property type="match status" value="1"/>
</dbReference>
<dbReference type="InterPro" id="IPR004013">
    <property type="entry name" value="PHP_dom"/>
</dbReference>
<dbReference type="GO" id="GO:0003887">
    <property type="term" value="F:DNA-directed DNA polymerase activity"/>
    <property type="evidence" value="ECO:0007669"/>
    <property type="project" value="UniProtKB-KW"/>
</dbReference>